<keyword evidence="2" id="KW-0808">Transferase</keyword>
<evidence type="ECO:0000259" key="11">
    <source>
        <dbReference type="PROSITE" id="PS51292"/>
    </source>
</evidence>
<dbReference type="EMBL" id="MPUH01001099">
    <property type="protein sequence ID" value="OMJ70321.1"/>
    <property type="molecule type" value="Genomic_DNA"/>
</dbReference>
<feature type="transmembrane region" description="Helical" evidence="10">
    <location>
        <begin position="86"/>
        <end position="107"/>
    </location>
</feature>
<dbReference type="SMART" id="SM00744">
    <property type="entry name" value="RINGv"/>
    <property type="match status" value="1"/>
</dbReference>
<dbReference type="InterPro" id="IPR013083">
    <property type="entry name" value="Znf_RING/FYVE/PHD"/>
</dbReference>
<dbReference type="AlphaFoldDB" id="A0A1R2B0M9"/>
<dbReference type="CDD" id="cd16495">
    <property type="entry name" value="RING_CH-C4HC3_MARCH"/>
    <property type="match status" value="1"/>
</dbReference>
<keyword evidence="5" id="KW-0863">Zinc-finger</keyword>
<feature type="transmembrane region" description="Helical" evidence="10">
    <location>
        <begin position="119"/>
        <end position="143"/>
    </location>
</feature>
<evidence type="ECO:0000313" key="13">
    <source>
        <dbReference type="Proteomes" id="UP000187209"/>
    </source>
</evidence>
<evidence type="ECO:0000256" key="1">
    <source>
        <dbReference type="ARBA" id="ARBA00004141"/>
    </source>
</evidence>
<dbReference type="InterPro" id="IPR011016">
    <property type="entry name" value="Znf_RING-CH"/>
</dbReference>
<evidence type="ECO:0000256" key="8">
    <source>
        <dbReference type="ARBA" id="ARBA00022989"/>
    </source>
</evidence>
<protein>
    <recommendedName>
        <fullName evidence="11">RING-CH-type domain-containing protein</fullName>
    </recommendedName>
</protein>
<feature type="domain" description="RING-CH-type" evidence="11">
    <location>
        <begin position="1"/>
        <end position="66"/>
    </location>
</feature>
<name>A0A1R2B0M9_9CILI</name>
<comment type="subcellular location">
    <subcellularLocation>
        <location evidence="1">Membrane</location>
        <topology evidence="1">Multi-pass membrane protein</topology>
    </subcellularLocation>
</comment>
<reference evidence="12 13" key="1">
    <citation type="submission" date="2016-11" db="EMBL/GenBank/DDBJ databases">
        <title>The macronuclear genome of Stentor coeruleus: a giant cell with tiny introns.</title>
        <authorList>
            <person name="Slabodnick M."/>
            <person name="Ruby J.G."/>
            <person name="Reiff S.B."/>
            <person name="Swart E.C."/>
            <person name="Gosai S."/>
            <person name="Prabakaran S."/>
            <person name="Witkowska E."/>
            <person name="Larue G.E."/>
            <person name="Fisher S."/>
            <person name="Freeman R.M."/>
            <person name="Gunawardena J."/>
            <person name="Chu W."/>
            <person name="Stover N.A."/>
            <person name="Gregory B.D."/>
            <person name="Nowacki M."/>
            <person name="Derisi J."/>
            <person name="Roy S.W."/>
            <person name="Marshall W.F."/>
            <person name="Sood P."/>
        </authorList>
    </citation>
    <scope>NUCLEOTIDE SEQUENCE [LARGE SCALE GENOMIC DNA]</scope>
    <source>
        <strain evidence="12">WM001</strain>
    </source>
</reference>
<keyword evidence="13" id="KW-1185">Reference proteome</keyword>
<dbReference type="PROSITE" id="PS51292">
    <property type="entry name" value="ZF_RING_CH"/>
    <property type="match status" value="1"/>
</dbReference>
<dbReference type="PANTHER" id="PTHR46065">
    <property type="entry name" value="E3 UBIQUITIN-PROTEIN LIGASE MARCH 2/3 FAMILY MEMBER"/>
    <property type="match status" value="1"/>
</dbReference>
<dbReference type="SUPFAM" id="SSF57850">
    <property type="entry name" value="RING/U-box"/>
    <property type="match status" value="1"/>
</dbReference>
<keyword evidence="3 10" id="KW-0812">Transmembrane</keyword>
<dbReference type="Proteomes" id="UP000187209">
    <property type="component" value="Unassembled WGS sequence"/>
</dbReference>
<dbReference type="Pfam" id="PF12906">
    <property type="entry name" value="RINGv"/>
    <property type="match status" value="1"/>
</dbReference>
<evidence type="ECO:0000313" key="12">
    <source>
        <dbReference type="EMBL" id="OMJ70321.1"/>
    </source>
</evidence>
<evidence type="ECO:0000256" key="2">
    <source>
        <dbReference type="ARBA" id="ARBA00022679"/>
    </source>
</evidence>
<keyword evidence="8 10" id="KW-1133">Transmembrane helix</keyword>
<dbReference type="OrthoDB" id="305026at2759"/>
<comment type="caution">
    <text evidence="12">The sequence shown here is derived from an EMBL/GenBank/DDBJ whole genome shotgun (WGS) entry which is preliminary data.</text>
</comment>
<dbReference type="GO" id="GO:0008270">
    <property type="term" value="F:zinc ion binding"/>
    <property type="evidence" value="ECO:0007669"/>
    <property type="project" value="UniProtKB-KW"/>
</dbReference>
<evidence type="ECO:0000256" key="6">
    <source>
        <dbReference type="ARBA" id="ARBA00022786"/>
    </source>
</evidence>
<evidence type="ECO:0000256" key="10">
    <source>
        <dbReference type="SAM" id="Phobius"/>
    </source>
</evidence>
<proteinExistence type="predicted"/>
<keyword evidence="7" id="KW-0862">Zinc</keyword>
<dbReference type="PANTHER" id="PTHR46065:SF3">
    <property type="entry name" value="FI20425P1"/>
    <property type="match status" value="1"/>
</dbReference>
<evidence type="ECO:0000256" key="9">
    <source>
        <dbReference type="ARBA" id="ARBA00023136"/>
    </source>
</evidence>
<sequence length="197" mass="22580">MEKNDSKACRICFDGETKDKKLISPCLCKGSSKYIHKECLYTWINSQNNSEDARKCEICNYSFDIKVTIQKKCNLKVEINDKVFKIICIIVLILMLPSLAVVIIIVISKNYITPQSSLVRFIGFLLGFAISFLCILTIIIKMIQAIFCITTRKEYIISSIKTKESNSKKELTILGQINQTTELHEMVDHREISLENK</sequence>
<dbReference type="Gene3D" id="3.30.40.10">
    <property type="entry name" value="Zinc/RING finger domain, C3HC4 (zinc finger)"/>
    <property type="match status" value="1"/>
</dbReference>
<organism evidence="12 13">
    <name type="scientific">Stentor coeruleus</name>
    <dbReference type="NCBI Taxonomy" id="5963"/>
    <lineage>
        <taxon>Eukaryota</taxon>
        <taxon>Sar</taxon>
        <taxon>Alveolata</taxon>
        <taxon>Ciliophora</taxon>
        <taxon>Postciliodesmatophora</taxon>
        <taxon>Heterotrichea</taxon>
        <taxon>Heterotrichida</taxon>
        <taxon>Stentoridae</taxon>
        <taxon>Stentor</taxon>
    </lineage>
</organism>
<gene>
    <name evidence="12" type="ORF">SteCoe_31722</name>
</gene>
<evidence type="ECO:0000256" key="4">
    <source>
        <dbReference type="ARBA" id="ARBA00022723"/>
    </source>
</evidence>
<evidence type="ECO:0000256" key="7">
    <source>
        <dbReference type="ARBA" id="ARBA00022833"/>
    </source>
</evidence>
<evidence type="ECO:0000256" key="3">
    <source>
        <dbReference type="ARBA" id="ARBA00022692"/>
    </source>
</evidence>
<evidence type="ECO:0000256" key="5">
    <source>
        <dbReference type="ARBA" id="ARBA00022771"/>
    </source>
</evidence>
<keyword evidence="4" id="KW-0479">Metal-binding</keyword>
<dbReference type="GO" id="GO:0016020">
    <property type="term" value="C:membrane"/>
    <property type="evidence" value="ECO:0007669"/>
    <property type="project" value="UniProtKB-SubCell"/>
</dbReference>
<accession>A0A1R2B0M9</accession>
<keyword evidence="9 10" id="KW-0472">Membrane</keyword>
<dbReference type="GO" id="GO:0016740">
    <property type="term" value="F:transferase activity"/>
    <property type="evidence" value="ECO:0007669"/>
    <property type="project" value="UniProtKB-KW"/>
</dbReference>
<keyword evidence="6" id="KW-0833">Ubl conjugation pathway</keyword>